<evidence type="ECO:0000256" key="18">
    <source>
        <dbReference type="ARBA" id="ARBA00023134"/>
    </source>
</evidence>
<evidence type="ECO:0000256" key="22">
    <source>
        <dbReference type="ARBA" id="ARBA00056556"/>
    </source>
</evidence>
<comment type="cofactor">
    <cofactor evidence="1">
        <name>Mg(2+)</name>
        <dbReference type="ChEBI" id="CHEBI:18420"/>
    </cofactor>
</comment>
<evidence type="ECO:0000256" key="21">
    <source>
        <dbReference type="ARBA" id="ARBA00048028"/>
    </source>
</evidence>
<dbReference type="PANTHER" id="PTHR11911:SF111">
    <property type="entry name" value="INOSINE-5'-MONOPHOSPHATE DEHYDROGENASE"/>
    <property type="match status" value="1"/>
</dbReference>
<keyword evidence="10" id="KW-0547">Nucleotide-binding</keyword>
<comment type="cofactor">
    <cofactor evidence="2">
        <name>K(+)</name>
        <dbReference type="ChEBI" id="CHEBI:29103"/>
    </cofactor>
</comment>
<dbReference type="InterPro" id="IPR002453">
    <property type="entry name" value="Beta_tubulin"/>
</dbReference>
<dbReference type="STRING" id="40148.A0A0D9ZDX1"/>
<keyword evidence="13" id="KW-0460">Magnesium</keyword>
<evidence type="ECO:0000256" key="12">
    <source>
        <dbReference type="ARBA" id="ARBA00022755"/>
    </source>
</evidence>
<dbReference type="InterPro" id="IPR023123">
    <property type="entry name" value="Tubulin_C"/>
</dbReference>
<dbReference type="GO" id="GO:0003924">
    <property type="term" value="F:GTPase activity"/>
    <property type="evidence" value="ECO:0007669"/>
    <property type="project" value="InterPro"/>
</dbReference>
<dbReference type="PROSITE" id="PS00487">
    <property type="entry name" value="IMP_DH_GMP_RED"/>
    <property type="match status" value="1"/>
</dbReference>
<dbReference type="Gene3D" id="3.40.50.1440">
    <property type="entry name" value="Tubulin/FtsZ, GTPase domain"/>
    <property type="match status" value="1"/>
</dbReference>
<evidence type="ECO:0000256" key="19">
    <source>
        <dbReference type="ARBA" id="ARBA00023212"/>
    </source>
</evidence>
<evidence type="ECO:0000256" key="9">
    <source>
        <dbReference type="ARBA" id="ARBA00022723"/>
    </source>
</evidence>
<dbReference type="SUPFAM" id="SSF55307">
    <property type="entry name" value="Tubulin C-terminal domain-like"/>
    <property type="match status" value="1"/>
</dbReference>
<evidence type="ECO:0000313" key="27">
    <source>
        <dbReference type="EnsemblPlants" id="OGLUM03G35940.1"/>
    </source>
</evidence>
<dbReference type="InterPro" id="IPR037103">
    <property type="entry name" value="Tubulin/FtsZ-like_C"/>
</dbReference>
<feature type="region of interest" description="Disordered" evidence="25">
    <location>
        <begin position="1005"/>
        <end position="1026"/>
    </location>
</feature>
<keyword evidence="12 24" id="KW-0658">Purine biosynthesis</keyword>
<dbReference type="GO" id="GO:0006177">
    <property type="term" value="P:GMP biosynthetic process"/>
    <property type="evidence" value="ECO:0007669"/>
    <property type="project" value="UniProtKB-KW"/>
</dbReference>
<comment type="function">
    <text evidence="20">Tubulin is the major constituent of microtubules, a cylinder consisting of laterally associated linear protofilaments composed of alpha- and beta-tubulin heterodimers. Microtubules grow by the addition of GTP-tubulin dimers to the microtubule end, where a stabilizing cap forms. Below the cap, tubulin dimers are in GDP-bound state, owing to GTPase activity of alpha-tubulin.</text>
</comment>
<dbReference type="Gene3D" id="3.30.1330.20">
    <property type="entry name" value="Tubulin/FtsZ, C-terminal domain"/>
    <property type="match status" value="1"/>
</dbReference>
<feature type="domain" description="CBS" evidence="26">
    <location>
        <begin position="167"/>
        <end position="226"/>
    </location>
</feature>
<dbReference type="SUPFAM" id="SSF52490">
    <property type="entry name" value="Tubulin nucleotide-binding domain-like"/>
    <property type="match status" value="1"/>
</dbReference>
<dbReference type="SMART" id="SM00865">
    <property type="entry name" value="Tubulin_C"/>
    <property type="match status" value="1"/>
</dbReference>
<dbReference type="HOGENOM" id="CLU_011344_0_0_1"/>
<keyword evidence="14 24" id="KW-0630">Potassium</keyword>
<organism evidence="27">
    <name type="scientific">Oryza glumipatula</name>
    <dbReference type="NCBI Taxonomy" id="40148"/>
    <lineage>
        <taxon>Eukaryota</taxon>
        <taxon>Viridiplantae</taxon>
        <taxon>Streptophyta</taxon>
        <taxon>Embryophyta</taxon>
        <taxon>Tracheophyta</taxon>
        <taxon>Spermatophyta</taxon>
        <taxon>Magnoliopsida</taxon>
        <taxon>Liliopsida</taxon>
        <taxon>Poales</taxon>
        <taxon>Poaceae</taxon>
        <taxon>BOP clade</taxon>
        <taxon>Oryzoideae</taxon>
        <taxon>Oryzeae</taxon>
        <taxon>Oryzinae</taxon>
        <taxon>Oryza</taxon>
    </lineage>
</organism>
<keyword evidence="11 24" id="KW-0332">GMP biosynthesis</keyword>
<reference evidence="27" key="1">
    <citation type="submission" date="2015-04" db="UniProtKB">
        <authorList>
            <consortium name="EnsemblPlants"/>
        </authorList>
    </citation>
    <scope>IDENTIFICATION</scope>
</reference>
<proteinExistence type="inferred from homology"/>
<evidence type="ECO:0000256" key="4">
    <source>
        <dbReference type="ARBA" id="ARBA00005502"/>
    </source>
</evidence>
<dbReference type="InterPro" id="IPR046342">
    <property type="entry name" value="CBS_dom_sf"/>
</dbReference>
<dbReference type="PRINTS" id="PR01161">
    <property type="entry name" value="TUBULIN"/>
</dbReference>
<dbReference type="FunFam" id="1.10.287.600:FF:000002">
    <property type="entry name" value="Tubulin beta chain"/>
    <property type="match status" value="1"/>
</dbReference>
<dbReference type="PROSITE" id="PS00227">
    <property type="entry name" value="TUBULIN"/>
    <property type="match status" value="1"/>
</dbReference>
<comment type="similarity">
    <text evidence="4">Belongs to the IMPDH/GMPR family.</text>
</comment>
<keyword evidence="19" id="KW-0206">Cytoskeleton</keyword>
<dbReference type="eggNOG" id="KOG1375">
    <property type="taxonomic scope" value="Eukaryota"/>
</dbReference>
<dbReference type="PROSITE" id="PS51371">
    <property type="entry name" value="CBS"/>
    <property type="match status" value="1"/>
</dbReference>
<evidence type="ECO:0000256" key="23">
    <source>
        <dbReference type="PROSITE-ProRule" id="PRU00703"/>
    </source>
</evidence>
<dbReference type="EnsemblPlants" id="OGLUM03G35940.1">
    <property type="protein sequence ID" value="OGLUM03G35940.1"/>
    <property type="gene ID" value="OGLUM03G35940"/>
</dbReference>
<dbReference type="GO" id="GO:0003938">
    <property type="term" value="F:IMP dehydrogenase activity"/>
    <property type="evidence" value="ECO:0007669"/>
    <property type="project" value="UniProtKB-EC"/>
</dbReference>
<dbReference type="FunFam" id="3.40.50.1440:FF:000033">
    <property type="entry name" value="Tubulin beta chain"/>
    <property type="match status" value="1"/>
</dbReference>
<evidence type="ECO:0000256" key="25">
    <source>
        <dbReference type="SAM" id="MobiDB-lite"/>
    </source>
</evidence>
<evidence type="ECO:0000256" key="14">
    <source>
        <dbReference type="ARBA" id="ARBA00022958"/>
    </source>
</evidence>
<dbReference type="GO" id="GO:0005525">
    <property type="term" value="F:GTP binding"/>
    <property type="evidence" value="ECO:0007669"/>
    <property type="project" value="UniProtKB-KW"/>
</dbReference>
<dbReference type="PRINTS" id="PR01163">
    <property type="entry name" value="BETATUBULIN"/>
</dbReference>
<dbReference type="GO" id="GO:0005737">
    <property type="term" value="C:cytoplasm"/>
    <property type="evidence" value="ECO:0007669"/>
    <property type="project" value="TreeGrafter"/>
</dbReference>
<comment type="pathway">
    <text evidence="24">Purine metabolism; XMP biosynthesis via de novo pathway; XMP from IMP: step 1/1.</text>
</comment>
<dbReference type="SMART" id="SM00864">
    <property type="entry name" value="Tubulin"/>
    <property type="match status" value="1"/>
</dbReference>
<keyword evidence="28" id="KW-1185">Reference proteome</keyword>
<comment type="catalytic activity">
    <reaction evidence="21 24">
        <text>IMP + NAD(+) + H2O = XMP + NADH + H(+)</text>
        <dbReference type="Rhea" id="RHEA:11708"/>
        <dbReference type="ChEBI" id="CHEBI:15377"/>
        <dbReference type="ChEBI" id="CHEBI:15378"/>
        <dbReference type="ChEBI" id="CHEBI:57464"/>
        <dbReference type="ChEBI" id="CHEBI:57540"/>
        <dbReference type="ChEBI" id="CHEBI:57945"/>
        <dbReference type="ChEBI" id="CHEBI:58053"/>
        <dbReference type="EC" id="1.1.1.205"/>
    </reaction>
</comment>
<dbReference type="Pfam" id="PF00478">
    <property type="entry name" value="IMPDH"/>
    <property type="match status" value="1"/>
</dbReference>
<dbReference type="Gramene" id="OGLUM03G35940.1">
    <property type="protein sequence ID" value="OGLUM03G35940.1"/>
    <property type="gene ID" value="OGLUM03G35940"/>
</dbReference>
<evidence type="ECO:0000256" key="7">
    <source>
        <dbReference type="ARBA" id="ARBA00022490"/>
    </source>
</evidence>
<name>A0A0D9ZDX1_9ORYZ</name>
<dbReference type="PANTHER" id="PTHR11911">
    <property type="entry name" value="INOSINE-5-MONOPHOSPHATE DEHYDROGENASE RELATED"/>
    <property type="match status" value="1"/>
</dbReference>
<dbReference type="FunFam" id="3.20.20.70:FF:000086">
    <property type="entry name" value="IMP dehydrogenase, putative"/>
    <property type="match status" value="1"/>
</dbReference>
<dbReference type="Proteomes" id="UP000026961">
    <property type="component" value="Chromosome 3"/>
</dbReference>
<dbReference type="InterPro" id="IPR008280">
    <property type="entry name" value="Tub_FtsZ_C"/>
</dbReference>
<dbReference type="CDD" id="cd02205">
    <property type="entry name" value="CBS_pair_SF"/>
    <property type="match status" value="1"/>
</dbReference>
<dbReference type="SUPFAM" id="SSF51412">
    <property type="entry name" value="Inosine monophosphate dehydrogenase (IMPDH)"/>
    <property type="match status" value="1"/>
</dbReference>
<dbReference type="NCBIfam" id="TIGR01302">
    <property type="entry name" value="IMP_dehydrog"/>
    <property type="match status" value="1"/>
</dbReference>
<dbReference type="SUPFAM" id="SSF54631">
    <property type="entry name" value="CBS-domain pair"/>
    <property type="match status" value="1"/>
</dbReference>
<evidence type="ECO:0000256" key="24">
    <source>
        <dbReference type="RuleBase" id="RU003928"/>
    </source>
</evidence>
<dbReference type="InterPro" id="IPR013785">
    <property type="entry name" value="Aldolase_TIM"/>
</dbReference>
<dbReference type="SMART" id="SM01240">
    <property type="entry name" value="IMPDH"/>
    <property type="match status" value="1"/>
</dbReference>
<dbReference type="GO" id="GO:0006183">
    <property type="term" value="P:GTP biosynthetic process"/>
    <property type="evidence" value="ECO:0007669"/>
    <property type="project" value="TreeGrafter"/>
</dbReference>
<dbReference type="AlphaFoldDB" id="A0A0D9ZDX1"/>
<keyword evidence="18" id="KW-0342">GTP-binding</keyword>
<evidence type="ECO:0000256" key="20">
    <source>
        <dbReference type="ARBA" id="ARBA00034296"/>
    </source>
</evidence>
<dbReference type="Gene3D" id="3.20.20.70">
    <property type="entry name" value="Aldolase class I"/>
    <property type="match status" value="1"/>
</dbReference>
<dbReference type="InterPro" id="IPR000217">
    <property type="entry name" value="Tubulin"/>
</dbReference>
<sequence length="1026" mass="111064">MAASSADLADDGFPAPRLFSQGVSYTYDDVIFLPGYIGFPADAVDLSTRLSRRIPLSIPCVASPMDTVSEAAMAAAMASLGAAAVVHCNTEPHLQASIVRAAKSRRLPFVSSVPFFSPASTPSLSDFAGHDYGLVTERGDSLSKLVGVAVAAETSSRQAPLPVSEYMRPAPRSVSASFDFEQAAAFLADEGLDYAPLVSDDGEVIDLITVNDVERIRSYPKLGKPSLGADGKFVVAASIGTREDDKRRLEQLVKAGANAIVVDSSQGNSIYQIDMIKYAKKMYPEVDLIGGNVVTIAQAQNLVASGVDGLRVGMGSGSICTTQEVCAVGRGQATAVYKVASYAKDHNVPVIADGGISNSGHIVKALSLGASTVMMGSFLAGSHEAPGTYEYKDGHRVKKYRGMGSLEAMTKGSDARYLGDTLKLKVAQGVVGAVADKGSVLRFIPYTMQAVKQGFQDLGASSLQSAHELLRSETIRLEYDPTTSILSGLCHPGKRDPLPSAAAGGPPIFIFGCARLEPGGAIPLIRFQKLQVPDRPMAKRTVEINNTATAQLVSPARGPHVNCMLGPTEVTRLSTHGGVRRKQPRLLRFATLLVVSGSGSGFRRAAARSRAAKEGEAMREILHIQGGQCGNQIGAKFWEVICDEHGVDATGRYAGDSDLQLERINVYYNEASGGRYVPRAVLMDLEPGTMDSVRSGPFGQIFRPDNFVFGQSGAGNNWAKGHYTEGAELIDSVLDVVRKEAENCDCLQGIIFNTIDPRFQVCHSLGGGTGSGMGTLLISKIREEYPDRMMLTFSVFPSPKVSDTVVEPYNATLSVHQLVENADECMLNSDLRKLAVNLIPFPRLHFFMVGFAPLTSRGSQQYRALTVPELTQQMWDAKNMMCAADPRHGRYLTASAMFRGKMSTKEVDEQMLNVQNKNSSYFVEWIPNNVKSSVCDIPPRGLKMAATFVGNSTSIQEMFRRVSEQFTAMFRRKAFLHWYTGEGMDEMEFTEAESNMNDLVAEYQQYQDATADEEYEDEEEEEAEAE</sequence>
<comment type="function">
    <text evidence="22">Catalyzes the conversion of inosine 5'-phosphate (IMP) to xanthosine 5'-phosphate (XMP), the first committed and rate-limiting step in the de novo synthesis of guanine nucleotides, and therefore plays an important role in the regulation of cell growth.</text>
</comment>
<keyword evidence="8" id="KW-0493">Microtubule</keyword>
<accession>A0A0D9ZDX1</accession>
<dbReference type="InterPro" id="IPR036525">
    <property type="entry name" value="Tubulin/FtsZ_GTPase_sf"/>
</dbReference>
<feature type="compositionally biased region" description="Acidic residues" evidence="25">
    <location>
        <begin position="1010"/>
        <end position="1026"/>
    </location>
</feature>
<evidence type="ECO:0000256" key="6">
    <source>
        <dbReference type="ARBA" id="ARBA00011747"/>
    </source>
</evidence>
<dbReference type="InterPro" id="IPR018316">
    <property type="entry name" value="Tubulin/FtsZ_2-layer-sand-dom"/>
</dbReference>
<dbReference type="InterPro" id="IPR000644">
    <property type="entry name" value="CBS_dom"/>
</dbReference>
<dbReference type="GO" id="GO:0005200">
    <property type="term" value="F:structural constituent of cytoskeleton"/>
    <property type="evidence" value="ECO:0007669"/>
    <property type="project" value="InterPro"/>
</dbReference>
<dbReference type="Pfam" id="PF00091">
    <property type="entry name" value="Tubulin"/>
    <property type="match status" value="1"/>
</dbReference>
<keyword evidence="7" id="KW-0963">Cytoplasm</keyword>
<dbReference type="CDD" id="cd02187">
    <property type="entry name" value="beta_tubulin"/>
    <property type="match status" value="1"/>
</dbReference>
<keyword evidence="16 24" id="KW-0520">NAD</keyword>
<dbReference type="InterPro" id="IPR003008">
    <property type="entry name" value="Tubulin_FtsZ_GTPase"/>
</dbReference>
<keyword evidence="9 24" id="KW-0479">Metal-binding</keyword>
<comment type="subunit">
    <text evidence="6">Dimer of alpha and beta chains. A typical microtubule is a hollow water-filled tube with an outer diameter of 25 nm and an inner diameter of 15 nM. Alpha-beta heterodimers associate head-to-tail to form protofilaments running lengthwise along the microtubule wall with the beta-tubulin subunit facing the microtubule plus end conferring a structural polarity. Microtubules usually have 13 protofilaments but different protofilament numbers can be found in some organisms and specialized cells.</text>
</comment>
<dbReference type="GO" id="GO:0005874">
    <property type="term" value="C:microtubule"/>
    <property type="evidence" value="ECO:0007669"/>
    <property type="project" value="UniProtKB-KW"/>
</dbReference>
<comment type="similarity">
    <text evidence="5">Belongs to the tubulin family.</text>
</comment>
<comment type="subcellular location">
    <subcellularLocation>
        <location evidence="3">Cytoplasm</location>
        <location evidence="3">Cytoskeleton</location>
    </subcellularLocation>
</comment>
<evidence type="ECO:0000259" key="26">
    <source>
        <dbReference type="PROSITE" id="PS51371"/>
    </source>
</evidence>
<reference evidence="27" key="2">
    <citation type="submission" date="2018-05" db="EMBL/GenBank/DDBJ databases">
        <title>OgluRS3 (Oryza glumaepatula Reference Sequence Version 3).</title>
        <authorList>
            <person name="Zhang J."/>
            <person name="Kudrna D."/>
            <person name="Lee S."/>
            <person name="Talag J."/>
            <person name="Welchert J."/>
            <person name="Wing R.A."/>
        </authorList>
    </citation>
    <scope>NUCLEOTIDE SEQUENCE [LARGE SCALE GENOMIC DNA]</scope>
</reference>
<dbReference type="CDD" id="cd00381">
    <property type="entry name" value="IMPDH"/>
    <property type="match status" value="1"/>
</dbReference>
<dbReference type="UniPathway" id="UPA00601">
    <property type="reaction ID" value="UER00295"/>
</dbReference>
<dbReference type="GO" id="GO:0046872">
    <property type="term" value="F:metal ion binding"/>
    <property type="evidence" value="ECO:0007669"/>
    <property type="project" value="UniProtKB-KW"/>
</dbReference>
<evidence type="ECO:0000256" key="3">
    <source>
        <dbReference type="ARBA" id="ARBA00004245"/>
    </source>
</evidence>
<dbReference type="eggNOG" id="KOG2550">
    <property type="taxonomic scope" value="Eukaryota"/>
</dbReference>
<dbReference type="FunFam" id="3.30.1330.20:FF:000002">
    <property type="entry name" value="Tubulin beta chain"/>
    <property type="match status" value="1"/>
</dbReference>
<evidence type="ECO:0000256" key="1">
    <source>
        <dbReference type="ARBA" id="ARBA00001946"/>
    </source>
</evidence>
<evidence type="ECO:0000256" key="13">
    <source>
        <dbReference type="ARBA" id="ARBA00022842"/>
    </source>
</evidence>
<evidence type="ECO:0000256" key="11">
    <source>
        <dbReference type="ARBA" id="ARBA00022749"/>
    </source>
</evidence>
<dbReference type="Gene3D" id="1.10.287.600">
    <property type="entry name" value="Helix hairpin bin"/>
    <property type="match status" value="1"/>
</dbReference>
<dbReference type="Pfam" id="PF00571">
    <property type="entry name" value="CBS"/>
    <property type="match status" value="1"/>
</dbReference>
<dbReference type="GO" id="GO:0007017">
    <property type="term" value="P:microtubule-based process"/>
    <property type="evidence" value="ECO:0007669"/>
    <property type="project" value="InterPro"/>
</dbReference>
<evidence type="ECO:0000256" key="15">
    <source>
        <dbReference type="ARBA" id="ARBA00023002"/>
    </source>
</evidence>
<dbReference type="InterPro" id="IPR001093">
    <property type="entry name" value="IMP_DH_GMPRt"/>
</dbReference>
<evidence type="ECO:0000256" key="8">
    <source>
        <dbReference type="ARBA" id="ARBA00022701"/>
    </source>
</evidence>
<evidence type="ECO:0000256" key="17">
    <source>
        <dbReference type="ARBA" id="ARBA00023122"/>
    </source>
</evidence>
<dbReference type="EC" id="1.1.1.205" evidence="24"/>
<keyword evidence="15" id="KW-0560">Oxidoreductase</keyword>
<dbReference type="InterPro" id="IPR017975">
    <property type="entry name" value="Tubulin_CS"/>
</dbReference>
<evidence type="ECO:0000256" key="10">
    <source>
        <dbReference type="ARBA" id="ARBA00022741"/>
    </source>
</evidence>
<evidence type="ECO:0000256" key="5">
    <source>
        <dbReference type="ARBA" id="ARBA00009636"/>
    </source>
</evidence>
<evidence type="ECO:0000256" key="16">
    <source>
        <dbReference type="ARBA" id="ARBA00023027"/>
    </source>
</evidence>
<dbReference type="InterPro" id="IPR015875">
    <property type="entry name" value="IMP_DH/GMP_Rdtase_CS"/>
</dbReference>
<keyword evidence="17 23" id="KW-0129">CBS domain</keyword>
<protein>
    <recommendedName>
        <fullName evidence="24">Inosine-5'-monophosphate dehydrogenase</fullName>
        <ecNumber evidence="24">1.1.1.205</ecNumber>
    </recommendedName>
</protein>
<dbReference type="Pfam" id="PF03953">
    <property type="entry name" value="Tubulin_C"/>
    <property type="match status" value="1"/>
</dbReference>
<evidence type="ECO:0000313" key="28">
    <source>
        <dbReference type="Proteomes" id="UP000026961"/>
    </source>
</evidence>
<dbReference type="InterPro" id="IPR005990">
    <property type="entry name" value="IMP_DH"/>
</dbReference>
<evidence type="ECO:0000256" key="2">
    <source>
        <dbReference type="ARBA" id="ARBA00001958"/>
    </source>
</evidence>